<evidence type="ECO:0000313" key="2">
    <source>
        <dbReference type="Proteomes" id="UP000249577"/>
    </source>
</evidence>
<dbReference type="Gene3D" id="2.40.180.10">
    <property type="entry name" value="Catalase core domain"/>
    <property type="match status" value="1"/>
</dbReference>
<dbReference type="PANTHER" id="PTHR36195:SF4">
    <property type="entry name" value="DOMAIN PROTEIN, PUTATIVE (AFU_ORTHOLOGUE AFUA_5G01990)-RELATED"/>
    <property type="match status" value="1"/>
</dbReference>
<dbReference type="AlphaFoldDB" id="A0A2W5MBI3"/>
<dbReference type="PANTHER" id="PTHR36195">
    <property type="entry name" value="DOMAIN PROTEIN, PUTATIVE (AFU_ORTHOLOGUE AFUA_5G01990)-RELATED-RELATED"/>
    <property type="match status" value="1"/>
</dbReference>
<comment type="caution">
    <text evidence="1">The sequence shown here is derived from an EMBL/GenBank/DDBJ whole genome shotgun (WGS) entry which is preliminary data.</text>
</comment>
<protein>
    <submittedName>
        <fullName evidence="1">Catalase</fullName>
    </submittedName>
</protein>
<dbReference type="CDD" id="cd08152">
    <property type="entry name" value="y4iL_like"/>
    <property type="match status" value="1"/>
</dbReference>
<evidence type="ECO:0000313" key="1">
    <source>
        <dbReference type="EMBL" id="PZQ10750.1"/>
    </source>
</evidence>
<sequence length="363" mass="39717">MTIAEPVAYTPSLERAEENEDEVRRDLIETLRSISETTFENSGHAIRSVHAKSHALLDVEVEVFGGLPEPLAQGLFARPSRYAGVMRLSTNPGDMLDDSVSAPRGLALKVIGVEGERLPGSRPDDRTQDFLMANAPAFAAPNAAEFLKTLKLLAKTTDRAEGAKKALSGVLRAAEAVMEAFGGKSPTLVALGGQALTHVLGETFFSQTPFLYGRNVAKFSIAPVSEGLKALEDEKISIDGRADAHRDEVNAFFRDQGGEWELRAQLMTDPEAMPIEDASVEWRQDRSPYVAVARIRAERQDGWSEQKARRIDDGLSFSPWHGLAAHRPLGSINRVRKENYESSTNFRAERNGCPIHEPRAAGG</sequence>
<organism evidence="1 2">
    <name type="scientific">Ancylobacter novellus</name>
    <name type="common">Thiobacillus novellus</name>
    <dbReference type="NCBI Taxonomy" id="921"/>
    <lineage>
        <taxon>Bacteria</taxon>
        <taxon>Pseudomonadati</taxon>
        <taxon>Pseudomonadota</taxon>
        <taxon>Alphaproteobacteria</taxon>
        <taxon>Hyphomicrobiales</taxon>
        <taxon>Xanthobacteraceae</taxon>
        <taxon>Ancylobacter</taxon>
    </lineage>
</organism>
<dbReference type="InterPro" id="IPR020835">
    <property type="entry name" value="Catalase_sf"/>
</dbReference>
<dbReference type="SUPFAM" id="SSF56634">
    <property type="entry name" value="Heme-dependent catalase-like"/>
    <property type="match status" value="1"/>
</dbReference>
<accession>A0A2W5MBI3</accession>
<name>A0A2W5MBI3_ANCNO</name>
<gene>
    <name evidence="1" type="ORF">DI565_19415</name>
</gene>
<dbReference type="EMBL" id="QFPN01000014">
    <property type="protein sequence ID" value="PZQ10750.1"/>
    <property type="molecule type" value="Genomic_DNA"/>
</dbReference>
<reference evidence="1 2" key="1">
    <citation type="submission" date="2017-08" db="EMBL/GenBank/DDBJ databases">
        <title>Infants hospitalized years apart are colonized by the same room-sourced microbial strains.</title>
        <authorList>
            <person name="Brooks B."/>
            <person name="Olm M.R."/>
            <person name="Firek B.A."/>
            <person name="Baker R."/>
            <person name="Thomas B.C."/>
            <person name="Morowitz M.J."/>
            <person name="Banfield J.F."/>
        </authorList>
    </citation>
    <scope>NUCLEOTIDE SEQUENCE [LARGE SCALE GENOMIC DNA]</scope>
    <source>
        <strain evidence="1">S2_005_003_R2_43</strain>
    </source>
</reference>
<proteinExistence type="predicted"/>
<dbReference type="GO" id="GO:0020037">
    <property type="term" value="F:heme binding"/>
    <property type="evidence" value="ECO:0007669"/>
    <property type="project" value="InterPro"/>
</dbReference>
<dbReference type="Proteomes" id="UP000249577">
    <property type="component" value="Unassembled WGS sequence"/>
</dbReference>